<organism evidence="6 7">
    <name type="scientific">Streptomyces griseoaurantiacus</name>
    <dbReference type="NCBI Taxonomy" id="68213"/>
    <lineage>
        <taxon>Bacteria</taxon>
        <taxon>Bacillati</taxon>
        <taxon>Actinomycetota</taxon>
        <taxon>Actinomycetes</taxon>
        <taxon>Kitasatosporales</taxon>
        <taxon>Streptomycetaceae</taxon>
        <taxon>Streptomyces</taxon>
        <taxon>Streptomyces aurantiacus group</taxon>
    </lineage>
</organism>
<evidence type="ECO:0000259" key="5">
    <source>
        <dbReference type="PROSITE" id="PS50043"/>
    </source>
</evidence>
<dbReference type="GO" id="GO:0003677">
    <property type="term" value="F:DNA binding"/>
    <property type="evidence" value="ECO:0007669"/>
    <property type="project" value="UniProtKB-KW"/>
</dbReference>
<evidence type="ECO:0000313" key="7">
    <source>
        <dbReference type="Proteomes" id="UP000198614"/>
    </source>
</evidence>
<dbReference type="Proteomes" id="UP000198614">
    <property type="component" value="Unassembled WGS sequence"/>
</dbReference>
<dbReference type="PANTHER" id="PTHR44688:SF16">
    <property type="entry name" value="DNA-BINDING TRANSCRIPTIONAL ACTIVATOR DEVR_DOSR"/>
    <property type="match status" value="1"/>
</dbReference>
<keyword evidence="1" id="KW-0805">Transcription regulation</keyword>
<dbReference type="PROSITE" id="PS50043">
    <property type="entry name" value="HTH_LUXR_2"/>
    <property type="match status" value="1"/>
</dbReference>
<dbReference type="GO" id="GO:0006355">
    <property type="term" value="P:regulation of DNA-templated transcription"/>
    <property type="evidence" value="ECO:0007669"/>
    <property type="project" value="InterPro"/>
</dbReference>
<protein>
    <submittedName>
        <fullName evidence="6">DNA-binding response regulator, NarL/FixJ family, contains REC and HTH domains</fullName>
    </submittedName>
</protein>
<dbReference type="InterPro" id="IPR016032">
    <property type="entry name" value="Sig_transdc_resp-reg_C-effctor"/>
</dbReference>
<keyword evidence="2 6" id="KW-0238">DNA-binding</keyword>
<dbReference type="SUPFAM" id="SSF46894">
    <property type="entry name" value="C-terminal effector domain of the bipartite response regulators"/>
    <property type="match status" value="1"/>
</dbReference>
<dbReference type="PRINTS" id="PR00038">
    <property type="entry name" value="HTHLUXR"/>
</dbReference>
<feature type="domain" description="HTH luxR-type" evidence="5">
    <location>
        <begin position="159"/>
        <end position="224"/>
    </location>
</feature>
<dbReference type="CDD" id="cd06170">
    <property type="entry name" value="LuxR_C_like"/>
    <property type="match status" value="1"/>
</dbReference>
<evidence type="ECO:0000256" key="2">
    <source>
        <dbReference type="ARBA" id="ARBA00023125"/>
    </source>
</evidence>
<sequence>MNTVLLAGGPALVREAVARVIEGGRLVDAVERATEETRFGAPPRAGTRPDAILLVRTADGPRDRGEGPGADGRRAPGGSPTEGAGAVAAASAIAPTIVLGVADAPEADGCLRAGATGVLAADITAVQLLAALETVLRGGLVVVLGAAPAPAVPGPRTPGAGVVGTLSLRERQVLTLLASGRGTPAIATALRISPLTVKTHIAHLLSKLGVSRRGHAIAFAYEHGLVVPGAGPAGTLLSHLPEAS</sequence>
<dbReference type="InterPro" id="IPR000792">
    <property type="entry name" value="Tscrpt_reg_LuxR_C"/>
</dbReference>
<reference evidence="6 7" key="1">
    <citation type="submission" date="2016-10" db="EMBL/GenBank/DDBJ databases">
        <authorList>
            <person name="de Groot N.N."/>
        </authorList>
    </citation>
    <scope>NUCLEOTIDE SEQUENCE [LARGE SCALE GENOMIC DNA]</scope>
    <source>
        <strain evidence="6 7">CGMCC 4.1859</strain>
    </source>
</reference>
<dbReference type="SMART" id="SM00421">
    <property type="entry name" value="HTH_LUXR"/>
    <property type="match status" value="1"/>
</dbReference>
<feature type="compositionally biased region" description="Basic and acidic residues" evidence="4">
    <location>
        <begin position="59"/>
        <end position="74"/>
    </location>
</feature>
<dbReference type="PANTHER" id="PTHR44688">
    <property type="entry name" value="DNA-BINDING TRANSCRIPTIONAL ACTIVATOR DEVR_DOSR"/>
    <property type="match status" value="1"/>
</dbReference>
<accession>A0A1G7U213</accession>
<gene>
    <name evidence="6" type="ORF">SAMN05216260_11955</name>
</gene>
<evidence type="ECO:0000256" key="1">
    <source>
        <dbReference type="ARBA" id="ARBA00023015"/>
    </source>
</evidence>
<feature type="region of interest" description="Disordered" evidence="4">
    <location>
        <begin position="58"/>
        <end position="84"/>
    </location>
</feature>
<keyword evidence="3" id="KW-0804">Transcription</keyword>
<dbReference type="OrthoDB" id="4309410at2"/>
<name>A0A1G7U213_9ACTN</name>
<evidence type="ECO:0000256" key="3">
    <source>
        <dbReference type="ARBA" id="ARBA00023163"/>
    </source>
</evidence>
<evidence type="ECO:0000256" key="4">
    <source>
        <dbReference type="SAM" id="MobiDB-lite"/>
    </source>
</evidence>
<dbReference type="PROSITE" id="PS00622">
    <property type="entry name" value="HTH_LUXR_1"/>
    <property type="match status" value="1"/>
</dbReference>
<dbReference type="AlphaFoldDB" id="A0A1G7U213"/>
<dbReference type="EMBL" id="FNAX01000019">
    <property type="protein sequence ID" value="SDG41414.1"/>
    <property type="molecule type" value="Genomic_DNA"/>
</dbReference>
<evidence type="ECO:0000313" key="6">
    <source>
        <dbReference type="EMBL" id="SDG41414.1"/>
    </source>
</evidence>
<dbReference type="Pfam" id="PF00196">
    <property type="entry name" value="GerE"/>
    <property type="match status" value="1"/>
</dbReference>
<proteinExistence type="predicted"/>
<dbReference type="Gene3D" id="3.40.50.2300">
    <property type="match status" value="1"/>
</dbReference>